<dbReference type="InterPro" id="IPR050197">
    <property type="entry name" value="Aldolase_class_II_sugar_metab"/>
</dbReference>
<keyword evidence="2" id="KW-0456">Lyase</keyword>
<dbReference type="PANTHER" id="PTHR22789:SF0">
    <property type="entry name" value="3-OXO-TETRONATE 4-PHOSPHATE DECARBOXYLASE-RELATED"/>
    <property type="match status" value="1"/>
</dbReference>
<evidence type="ECO:0000259" key="3">
    <source>
        <dbReference type="SMART" id="SM01007"/>
    </source>
</evidence>
<dbReference type="GO" id="GO:0016832">
    <property type="term" value="F:aldehyde-lyase activity"/>
    <property type="evidence" value="ECO:0007669"/>
    <property type="project" value="TreeGrafter"/>
</dbReference>
<dbReference type="InterPro" id="IPR036409">
    <property type="entry name" value="Aldolase_II/adducin_N_sf"/>
</dbReference>
<dbReference type="GO" id="GO:0046872">
    <property type="term" value="F:metal ion binding"/>
    <property type="evidence" value="ECO:0007669"/>
    <property type="project" value="UniProtKB-KW"/>
</dbReference>
<dbReference type="AlphaFoldDB" id="A0A9Y2ICI5"/>
<organism evidence="4 5">
    <name type="scientific">Amycolatopsis carbonis</name>
    <dbReference type="NCBI Taxonomy" id="715471"/>
    <lineage>
        <taxon>Bacteria</taxon>
        <taxon>Bacillati</taxon>
        <taxon>Actinomycetota</taxon>
        <taxon>Actinomycetes</taxon>
        <taxon>Pseudonocardiales</taxon>
        <taxon>Pseudonocardiaceae</taxon>
        <taxon>Amycolatopsis</taxon>
    </lineage>
</organism>
<evidence type="ECO:0000256" key="1">
    <source>
        <dbReference type="ARBA" id="ARBA00022723"/>
    </source>
</evidence>
<accession>A0A9Y2ICI5</accession>
<gene>
    <name evidence="4" type="ORF">QRX50_40220</name>
</gene>
<dbReference type="EMBL" id="CP127294">
    <property type="protein sequence ID" value="WIX77572.1"/>
    <property type="molecule type" value="Genomic_DNA"/>
</dbReference>
<protein>
    <submittedName>
        <fullName evidence="4">Class II aldolase/adducin family protein</fullName>
    </submittedName>
</protein>
<proteinExistence type="predicted"/>
<sequence length="241" mass="26415">MIDSQADTDADRVRADLVTCTSLLVFKGVLDYSGHLSARVPGTDDRIFIQPRDASRAALRPEDLLVVDLDGNLVEGELPPPAETAIHTGVYRARPEVAFICHGHPTLSTTFTMVDHPFLPMRHFAYKFPDGLAVHPDPTHIRSREQGDAVAKTLGDAGACLLRSHGTVVVANRIQELLMDCLDLEENARTLLIARQLGTPLPLTPEEIVQVAESYDRGGHRPGKLWDHYVHLGRRAGVLAA</sequence>
<evidence type="ECO:0000313" key="4">
    <source>
        <dbReference type="EMBL" id="WIX77572.1"/>
    </source>
</evidence>
<dbReference type="SMART" id="SM01007">
    <property type="entry name" value="Aldolase_II"/>
    <property type="match status" value="1"/>
</dbReference>
<keyword evidence="5" id="KW-1185">Reference proteome</keyword>
<dbReference type="InterPro" id="IPR001303">
    <property type="entry name" value="Aldolase_II/adducin_N"/>
</dbReference>
<feature type="domain" description="Class II aldolase/adducin N-terminal" evidence="3">
    <location>
        <begin position="15"/>
        <end position="192"/>
    </location>
</feature>
<evidence type="ECO:0000256" key="2">
    <source>
        <dbReference type="ARBA" id="ARBA00023239"/>
    </source>
</evidence>
<dbReference type="GO" id="GO:0005829">
    <property type="term" value="C:cytosol"/>
    <property type="evidence" value="ECO:0007669"/>
    <property type="project" value="TreeGrafter"/>
</dbReference>
<dbReference type="PANTHER" id="PTHR22789">
    <property type="entry name" value="FUCULOSE PHOSPHATE ALDOLASE"/>
    <property type="match status" value="1"/>
</dbReference>
<name>A0A9Y2ICI5_9PSEU</name>
<dbReference type="GO" id="GO:0019323">
    <property type="term" value="P:pentose catabolic process"/>
    <property type="evidence" value="ECO:0007669"/>
    <property type="project" value="TreeGrafter"/>
</dbReference>
<dbReference type="KEGG" id="acab:QRX50_40220"/>
<dbReference type="Gene3D" id="3.40.225.10">
    <property type="entry name" value="Class II aldolase/adducin N-terminal domain"/>
    <property type="match status" value="1"/>
</dbReference>
<evidence type="ECO:0000313" key="5">
    <source>
        <dbReference type="Proteomes" id="UP001236014"/>
    </source>
</evidence>
<dbReference type="Pfam" id="PF00596">
    <property type="entry name" value="Aldolase_II"/>
    <property type="match status" value="1"/>
</dbReference>
<keyword evidence="1" id="KW-0479">Metal-binding</keyword>
<dbReference type="SUPFAM" id="SSF53639">
    <property type="entry name" value="AraD/HMP-PK domain-like"/>
    <property type="match status" value="1"/>
</dbReference>
<dbReference type="Proteomes" id="UP001236014">
    <property type="component" value="Chromosome"/>
</dbReference>
<reference evidence="4 5" key="1">
    <citation type="submission" date="2023-06" db="EMBL/GenBank/DDBJ databases">
        <authorList>
            <person name="Oyuntsetseg B."/>
            <person name="Kim S.B."/>
        </authorList>
    </citation>
    <scope>NUCLEOTIDE SEQUENCE [LARGE SCALE GENOMIC DNA]</scope>
    <source>
        <strain evidence="4 5">2-15</strain>
    </source>
</reference>
<dbReference type="RefSeq" id="WP_285968313.1">
    <property type="nucleotide sequence ID" value="NZ_CP127294.1"/>
</dbReference>